<keyword evidence="5" id="KW-1185">Reference proteome</keyword>
<name>A0ABD0P791_CIRMR</name>
<feature type="non-terminal residue" evidence="4">
    <location>
        <position position="181"/>
    </location>
</feature>
<accession>A0ABD0P791</accession>
<dbReference type="PANTHER" id="PTHR47331">
    <property type="entry name" value="PHD-TYPE DOMAIN-CONTAINING PROTEIN"/>
    <property type="match status" value="1"/>
</dbReference>
<evidence type="ECO:0000256" key="1">
    <source>
        <dbReference type="ARBA" id="ARBA00010879"/>
    </source>
</evidence>
<protein>
    <recommendedName>
        <fullName evidence="2">ribonuclease H</fullName>
        <ecNumber evidence="2">3.1.26.4</ecNumber>
    </recommendedName>
</protein>
<sequence>HAVAITSDIKGMFHQIRLLPEDKPLLRFLWRNLQCDTPASVYEWQVVPFGTTCSPCCATFSVLKHVQENTDPCENSRVAVEKHFYVDNYLQSVISADKATELVNKLQALLASGGFELRQWASNIPSVIAHLPVEVRSEKIELWLSEKQWDVTESTLGLHWVCQVDTLGYKTRQREPQVPTM</sequence>
<dbReference type="Gene3D" id="3.30.70.270">
    <property type="match status" value="1"/>
</dbReference>
<organism evidence="4 5">
    <name type="scientific">Cirrhinus mrigala</name>
    <name type="common">Mrigala</name>
    <dbReference type="NCBI Taxonomy" id="683832"/>
    <lineage>
        <taxon>Eukaryota</taxon>
        <taxon>Metazoa</taxon>
        <taxon>Chordata</taxon>
        <taxon>Craniata</taxon>
        <taxon>Vertebrata</taxon>
        <taxon>Euteleostomi</taxon>
        <taxon>Actinopterygii</taxon>
        <taxon>Neopterygii</taxon>
        <taxon>Teleostei</taxon>
        <taxon>Ostariophysi</taxon>
        <taxon>Cypriniformes</taxon>
        <taxon>Cyprinidae</taxon>
        <taxon>Labeoninae</taxon>
        <taxon>Labeonini</taxon>
        <taxon>Cirrhinus</taxon>
    </lineage>
</organism>
<proteinExistence type="inferred from homology"/>
<comment type="similarity">
    <text evidence="1">Belongs to the beta type-B retroviral polymerase family. HERV class-II K(HML-2) pol subfamily.</text>
</comment>
<evidence type="ECO:0000259" key="3">
    <source>
        <dbReference type="Pfam" id="PF00078"/>
    </source>
</evidence>
<feature type="non-terminal residue" evidence="4">
    <location>
        <position position="1"/>
    </location>
</feature>
<dbReference type="PANTHER" id="PTHR47331:SF5">
    <property type="entry name" value="RIBONUCLEASE H"/>
    <property type="match status" value="1"/>
</dbReference>
<evidence type="ECO:0000313" key="5">
    <source>
        <dbReference type="Proteomes" id="UP001529510"/>
    </source>
</evidence>
<dbReference type="Gene3D" id="3.10.10.10">
    <property type="entry name" value="HIV Type 1 Reverse Transcriptase, subunit A, domain 1"/>
    <property type="match status" value="1"/>
</dbReference>
<feature type="domain" description="Reverse transcriptase" evidence="3">
    <location>
        <begin position="3"/>
        <end position="118"/>
    </location>
</feature>
<dbReference type="EMBL" id="JAMKFB020000017">
    <property type="protein sequence ID" value="KAL0169954.1"/>
    <property type="molecule type" value="Genomic_DNA"/>
</dbReference>
<dbReference type="SUPFAM" id="SSF56672">
    <property type="entry name" value="DNA/RNA polymerases"/>
    <property type="match status" value="1"/>
</dbReference>
<comment type="caution">
    <text evidence="4">The sequence shown here is derived from an EMBL/GenBank/DDBJ whole genome shotgun (WGS) entry which is preliminary data.</text>
</comment>
<dbReference type="Pfam" id="PF00078">
    <property type="entry name" value="RVT_1"/>
    <property type="match status" value="1"/>
</dbReference>
<dbReference type="EC" id="3.1.26.4" evidence="2"/>
<dbReference type="InterPro" id="IPR043502">
    <property type="entry name" value="DNA/RNA_pol_sf"/>
</dbReference>
<evidence type="ECO:0000256" key="2">
    <source>
        <dbReference type="ARBA" id="ARBA00012180"/>
    </source>
</evidence>
<evidence type="ECO:0000313" key="4">
    <source>
        <dbReference type="EMBL" id="KAL0169954.1"/>
    </source>
</evidence>
<dbReference type="Proteomes" id="UP001529510">
    <property type="component" value="Unassembled WGS sequence"/>
</dbReference>
<dbReference type="AlphaFoldDB" id="A0ABD0P791"/>
<dbReference type="InterPro" id="IPR000477">
    <property type="entry name" value="RT_dom"/>
</dbReference>
<dbReference type="GO" id="GO:0004523">
    <property type="term" value="F:RNA-DNA hybrid ribonuclease activity"/>
    <property type="evidence" value="ECO:0007669"/>
    <property type="project" value="UniProtKB-EC"/>
</dbReference>
<dbReference type="InterPro" id="IPR043128">
    <property type="entry name" value="Rev_trsase/Diguanyl_cyclase"/>
</dbReference>
<reference evidence="4 5" key="1">
    <citation type="submission" date="2024-05" db="EMBL/GenBank/DDBJ databases">
        <title>Genome sequencing and assembly of Indian major carp, Cirrhinus mrigala (Hamilton, 1822).</title>
        <authorList>
            <person name="Mohindra V."/>
            <person name="Chowdhury L.M."/>
            <person name="Lal K."/>
            <person name="Jena J.K."/>
        </authorList>
    </citation>
    <scope>NUCLEOTIDE SEQUENCE [LARGE SCALE GENOMIC DNA]</scope>
    <source>
        <strain evidence="4">CM1030</strain>
        <tissue evidence="4">Blood</tissue>
    </source>
</reference>
<gene>
    <name evidence="4" type="ORF">M9458_034550</name>
</gene>